<dbReference type="HOGENOM" id="CLU_1433665_0_0_10"/>
<protein>
    <submittedName>
        <fullName evidence="2">Cupin 2 conserved barrel domain protein</fullName>
    </submittedName>
</protein>
<dbReference type="Pfam" id="PF07883">
    <property type="entry name" value="Cupin_2"/>
    <property type="match status" value="1"/>
</dbReference>
<reference evidence="2 3" key="1">
    <citation type="journal article" date="2010" name="Stand. Genomic Sci.">
        <title>Complete genome sequence of Spirosoma linguale type strain (1).</title>
        <authorList>
            <person name="Lail K."/>
            <person name="Sikorski J."/>
            <person name="Saunders E."/>
            <person name="Lapidus A."/>
            <person name="Glavina Del Rio T."/>
            <person name="Copeland A."/>
            <person name="Tice H."/>
            <person name="Cheng J.-F."/>
            <person name="Lucas S."/>
            <person name="Nolan M."/>
            <person name="Bruce D."/>
            <person name="Goodwin L."/>
            <person name="Pitluck S."/>
            <person name="Ivanova N."/>
            <person name="Mavromatis K."/>
            <person name="Ovchinnikova G."/>
            <person name="Pati A."/>
            <person name="Chen A."/>
            <person name="Palaniappan K."/>
            <person name="Land M."/>
            <person name="Hauser L."/>
            <person name="Chang Y.-J."/>
            <person name="Jeffries C.D."/>
            <person name="Chain P."/>
            <person name="Brettin T."/>
            <person name="Detter J.C."/>
            <person name="Schuetze A."/>
            <person name="Rohde M."/>
            <person name="Tindall B.J."/>
            <person name="Goeker M."/>
            <person name="Bristow J."/>
            <person name="Eisen J.A."/>
            <person name="Markowitz V."/>
            <person name="Hugenholtz P."/>
            <person name="Kyrpides N.C."/>
            <person name="Klenk H.-P."/>
            <person name="Chen F."/>
        </authorList>
    </citation>
    <scope>NUCLEOTIDE SEQUENCE [LARGE SCALE GENOMIC DNA]</scope>
    <source>
        <strain evidence="3">ATCC 33905 / DSM 74 / LMG 10896 / Claus 1</strain>
    </source>
</reference>
<gene>
    <name evidence="2" type="ordered locus">Slin_2195</name>
</gene>
<dbReference type="CDD" id="cd02233">
    <property type="entry name" value="cupin_HNL-like"/>
    <property type="match status" value="1"/>
</dbReference>
<dbReference type="InterPro" id="IPR014710">
    <property type="entry name" value="RmlC-like_jellyroll"/>
</dbReference>
<dbReference type="Proteomes" id="UP000002028">
    <property type="component" value="Chromosome"/>
</dbReference>
<dbReference type="PANTHER" id="PTHR43698">
    <property type="entry name" value="RIBD C-TERMINAL DOMAIN CONTAINING PROTEIN"/>
    <property type="match status" value="1"/>
</dbReference>
<dbReference type="PANTHER" id="PTHR43698:SF1">
    <property type="entry name" value="BLL4564 PROTEIN"/>
    <property type="match status" value="1"/>
</dbReference>
<dbReference type="eggNOG" id="COG1917">
    <property type="taxonomic scope" value="Bacteria"/>
</dbReference>
<accession>D2QDT7</accession>
<dbReference type="SUPFAM" id="SSF51182">
    <property type="entry name" value="RmlC-like cupins"/>
    <property type="match status" value="1"/>
</dbReference>
<dbReference type="InterPro" id="IPR011051">
    <property type="entry name" value="RmlC_Cupin_sf"/>
</dbReference>
<dbReference type="STRING" id="504472.Slin_2195"/>
<feature type="domain" description="Cupin type-2" evidence="1">
    <location>
        <begin position="99"/>
        <end position="159"/>
    </location>
</feature>
<organism evidence="2 3">
    <name type="scientific">Spirosoma linguale (strain ATCC 33905 / DSM 74 / LMG 10896 / Claus 1)</name>
    <dbReference type="NCBI Taxonomy" id="504472"/>
    <lineage>
        <taxon>Bacteria</taxon>
        <taxon>Pseudomonadati</taxon>
        <taxon>Bacteroidota</taxon>
        <taxon>Cytophagia</taxon>
        <taxon>Cytophagales</taxon>
        <taxon>Cytophagaceae</taxon>
        <taxon>Spirosoma</taxon>
    </lineage>
</organism>
<evidence type="ECO:0000313" key="3">
    <source>
        <dbReference type="Proteomes" id="UP000002028"/>
    </source>
</evidence>
<dbReference type="InterPro" id="IPR047263">
    <property type="entry name" value="HNL-like_cupin"/>
</dbReference>
<evidence type="ECO:0000259" key="1">
    <source>
        <dbReference type="Pfam" id="PF07883"/>
    </source>
</evidence>
<dbReference type="AlphaFoldDB" id="D2QDT7"/>
<evidence type="ECO:0000313" key="2">
    <source>
        <dbReference type="EMBL" id="ADB38217.1"/>
    </source>
</evidence>
<keyword evidence="3" id="KW-1185">Reference proteome</keyword>
<dbReference type="InterPro" id="IPR013096">
    <property type="entry name" value="Cupin_2"/>
</dbReference>
<dbReference type="KEGG" id="sli:Slin_2195"/>
<proteinExistence type="predicted"/>
<dbReference type="EMBL" id="CP001769">
    <property type="protein sequence ID" value="ADB38217.1"/>
    <property type="molecule type" value="Genomic_DNA"/>
</dbReference>
<name>D2QDT7_SPILD</name>
<sequence length="189" mass="20887">MIDTMKTNQTIMEISIHNRTTYVSKHPIPSALMVSLVRRSLLLLIFLITCIHIALGQRFNVVTGPQAATRGPADTFTGTVWVTSLVPNDSIFTTISGSVAFEKGARSHWHSHPAGQILIVTDGIGYHQIKGEPRQVIRKGDVVKCPPNVVHWHGASLDSKMTHLYIIPNTEKGIVKWLKAVTDAEYGQK</sequence>
<dbReference type="Gene3D" id="2.60.120.10">
    <property type="entry name" value="Jelly Rolls"/>
    <property type="match status" value="1"/>
</dbReference>